<dbReference type="PANTHER" id="PTHR43941">
    <property type="entry name" value="STRUCTURAL MAINTENANCE OF CHROMOSOMES PROTEIN 2"/>
    <property type="match status" value="1"/>
</dbReference>
<dbReference type="AlphaFoldDB" id="A0A1W0A4A1"/>
<evidence type="ECO:0000313" key="4">
    <source>
        <dbReference type="Proteomes" id="UP000243217"/>
    </source>
</evidence>
<dbReference type="GO" id="GO:0000793">
    <property type="term" value="C:condensed chromosome"/>
    <property type="evidence" value="ECO:0007669"/>
    <property type="project" value="TreeGrafter"/>
</dbReference>
<dbReference type="EMBL" id="JNBS01000504">
    <property type="protein sequence ID" value="OQS05104.1"/>
    <property type="molecule type" value="Genomic_DNA"/>
</dbReference>
<evidence type="ECO:0000256" key="2">
    <source>
        <dbReference type="SAM" id="MobiDB-lite"/>
    </source>
</evidence>
<feature type="coiled-coil region" evidence="1">
    <location>
        <begin position="336"/>
        <end position="408"/>
    </location>
</feature>
<reference evidence="3 4" key="1">
    <citation type="journal article" date="2014" name="Genome Biol. Evol.">
        <title>The secreted proteins of Achlya hypogyna and Thraustotheca clavata identify the ancestral oomycete secretome and reveal gene acquisitions by horizontal gene transfer.</title>
        <authorList>
            <person name="Misner I."/>
            <person name="Blouin N."/>
            <person name="Leonard G."/>
            <person name="Richards T.A."/>
            <person name="Lane C.E."/>
        </authorList>
    </citation>
    <scope>NUCLEOTIDE SEQUENCE [LARGE SCALE GENOMIC DNA]</scope>
    <source>
        <strain evidence="3 4">ATCC 34112</strain>
    </source>
</reference>
<dbReference type="OrthoDB" id="67805at2759"/>
<accession>A0A1W0A4A1</accession>
<comment type="caution">
    <text evidence="3">The sequence shown here is derived from an EMBL/GenBank/DDBJ whole genome shotgun (WGS) entry which is preliminary data.</text>
</comment>
<dbReference type="GO" id="GO:0000796">
    <property type="term" value="C:condensin complex"/>
    <property type="evidence" value="ECO:0007669"/>
    <property type="project" value="TreeGrafter"/>
</dbReference>
<name>A0A1W0A4A1_9STRA</name>
<feature type="coiled-coil region" evidence="1">
    <location>
        <begin position="554"/>
        <end position="742"/>
    </location>
</feature>
<keyword evidence="4" id="KW-1185">Reference proteome</keyword>
<sequence>MPFRAAIASEIDSKRMECDLTKCSRAPVKAPPAATNITALIAKIRKQAKELSELHEELAAKDNQIEKLKSAKLSGQVVVQGERQRIKSLEAQVHEWKLKYEKEHKKHEACIKRLREVKISNQEASKSSLSKEAETPESEDEGKSDEQRNYISVLEDALKLKAQECNIGGQAELLLVLAELRQKISALQETVLLKDVKISELEKRVHEANVETQLCSSAKQSDAVMDYAQSLSDKQKSFENQIAELTHRLEQSELDCAASKHELRNVADQYNSLLHDYDHREAEFAKVKAKLEKFEQESSKHLNDASQLHELKQLQEDLLSSISDSKANELKYKQKLEETRKLLDAAELSIEQLERDAQRFGETRSFLEKEIANLQSELATLRQSHQTIQNAKAALQSELDTIREHEAAYGDMAACRKSFSALTESERRLRSDMQMIDHFVATIHTSIYQPAKSNNGTAADGKGTFIEWFTVGDLVARVAVLESRRHPPQLTNNLPKLASYLHEIYSSVMNVVQHISQMEASWTREKFNLVAARDAFDASANLIQNELNMMHTWNNQLQEECQQKHRQCIELDQRVAICEANMTETTHVYEELKQKYDTTQQTLFELKFEYDKLLSTKQTQMIDEHDLREQIEELEYKAEEQKRELETLKQDFEETCQALKHLQKHCSIIQEELKETSTSRDLLTSSLEQLQNQSSSQSSLLDQATQAQIELQDQVHYLDKRLEEKSSQLDTIKAHMNQLQNLIWDVYVYIKPLLPDVLKTSIKPKDPAQIVSELPSWVDAIIEKHVENATKHTAKQSLLANCSSVEYAEPSLCLVRELKRDLQQTQNENQTLKIQLSDARVHSWQKNTTPPPRSIDTGRRAIAQGLRNKLARSPKHSKDTPIDSYAMAEAYVVETKSSSLDEQLDRLRSAFASFGTEV</sequence>
<dbReference type="PANTHER" id="PTHR43941:SF1">
    <property type="entry name" value="STRUCTURAL MAINTENANCE OF CHROMOSOMES PROTEIN 2"/>
    <property type="match status" value="1"/>
</dbReference>
<proteinExistence type="predicted"/>
<evidence type="ECO:0000313" key="3">
    <source>
        <dbReference type="EMBL" id="OQS05104.1"/>
    </source>
</evidence>
<evidence type="ECO:0000256" key="1">
    <source>
        <dbReference type="SAM" id="Coils"/>
    </source>
</evidence>
<gene>
    <name evidence="3" type="ORF">THRCLA_02708</name>
</gene>
<feature type="coiled-coil region" evidence="1">
    <location>
        <begin position="37"/>
        <end position="106"/>
    </location>
</feature>
<feature type="coiled-coil region" evidence="1">
    <location>
        <begin position="228"/>
        <end position="297"/>
    </location>
</feature>
<dbReference type="GO" id="GO:0003682">
    <property type="term" value="F:chromatin binding"/>
    <property type="evidence" value="ECO:0007669"/>
    <property type="project" value="TreeGrafter"/>
</dbReference>
<dbReference type="STRING" id="74557.A0A1W0A4A1"/>
<organism evidence="3 4">
    <name type="scientific">Thraustotheca clavata</name>
    <dbReference type="NCBI Taxonomy" id="74557"/>
    <lineage>
        <taxon>Eukaryota</taxon>
        <taxon>Sar</taxon>
        <taxon>Stramenopiles</taxon>
        <taxon>Oomycota</taxon>
        <taxon>Saprolegniomycetes</taxon>
        <taxon>Saprolegniales</taxon>
        <taxon>Achlyaceae</taxon>
        <taxon>Thraustotheca</taxon>
    </lineage>
</organism>
<protein>
    <submittedName>
        <fullName evidence="3">Uncharacterized protein</fullName>
    </submittedName>
</protein>
<feature type="region of interest" description="Disordered" evidence="2">
    <location>
        <begin position="122"/>
        <end position="147"/>
    </location>
</feature>
<dbReference type="GO" id="GO:0000785">
    <property type="term" value="C:chromatin"/>
    <property type="evidence" value="ECO:0007669"/>
    <property type="project" value="TreeGrafter"/>
</dbReference>
<dbReference type="GO" id="GO:0007076">
    <property type="term" value="P:mitotic chromosome condensation"/>
    <property type="evidence" value="ECO:0007669"/>
    <property type="project" value="TreeGrafter"/>
</dbReference>
<feature type="coiled-coil region" evidence="1">
    <location>
        <begin position="815"/>
        <end position="842"/>
    </location>
</feature>
<dbReference type="Proteomes" id="UP000243217">
    <property type="component" value="Unassembled WGS sequence"/>
</dbReference>
<keyword evidence="1" id="KW-0175">Coiled coil</keyword>